<keyword evidence="1" id="KW-0677">Repeat</keyword>
<gene>
    <name evidence="4" type="primary">LOC130465467</name>
</gene>
<evidence type="ECO:0000256" key="1">
    <source>
        <dbReference type="ARBA" id="ARBA00022737"/>
    </source>
</evidence>
<reference evidence="4" key="2">
    <citation type="submission" date="2025-08" db="UniProtKB">
        <authorList>
            <consortium name="RefSeq"/>
        </authorList>
    </citation>
    <scope>IDENTIFICATION</scope>
    <source>
        <tissue evidence="4">Leaf</tissue>
    </source>
</reference>
<feature type="repeat" description="ARM" evidence="2">
    <location>
        <begin position="228"/>
        <end position="270"/>
    </location>
</feature>
<dbReference type="GeneID" id="130465467"/>
<protein>
    <submittedName>
        <fullName evidence="4">Leucine-rich repeat receptor-like protein kinase TDR</fullName>
    </submittedName>
</protein>
<evidence type="ECO:0000313" key="3">
    <source>
        <dbReference type="Proteomes" id="UP000813463"/>
    </source>
</evidence>
<dbReference type="Proteomes" id="UP000813463">
    <property type="component" value="Chromosome 1"/>
</dbReference>
<dbReference type="PANTHER" id="PTHR46710:SF1">
    <property type="entry name" value="ARM REPEAT PROTEIN INTERACTING WITH ABF2"/>
    <property type="match status" value="1"/>
</dbReference>
<dbReference type="SUPFAM" id="SSF48371">
    <property type="entry name" value="ARM repeat"/>
    <property type="match status" value="1"/>
</dbReference>
<dbReference type="SUPFAM" id="SSF52058">
    <property type="entry name" value="L domain-like"/>
    <property type="match status" value="1"/>
</dbReference>
<organism evidence="3 4">
    <name type="scientific">Spinacia oleracea</name>
    <name type="common">Spinach</name>
    <dbReference type="NCBI Taxonomy" id="3562"/>
    <lineage>
        <taxon>Eukaryota</taxon>
        <taxon>Viridiplantae</taxon>
        <taxon>Streptophyta</taxon>
        <taxon>Embryophyta</taxon>
        <taxon>Tracheophyta</taxon>
        <taxon>Spermatophyta</taxon>
        <taxon>Magnoliopsida</taxon>
        <taxon>eudicotyledons</taxon>
        <taxon>Gunneridae</taxon>
        <taxon>Pentapetalae</taxon>
        <taxon>Caryophyllales</taxon>
        <taxon>Chenopodiaceae</taxon>
        <taxon>Chenopodioideae</taxon>
        <taxon>Anserineae</taxon>
        <taxon>Spinacia</taxon>
    </lineage>
</organism>
<dbReference type="InterPro" id="IPR032675">
    <property type="entry name" value="LRR_dom_sf"/>
</dbReference>
<feature type="repeat" description="ARM" evidence="2">
    <location>
        <begin position="269"/>
        <end position="311"/>
    </location>
</feature>
<evidence type="ECO:0000313" key="4">
    <source>
        <dbReference type="RefSeq" id="XP_056690215.1"/>
    </source>
</evidence>
<dbReference type="Gene3D" id="3.80.10.10">
    <property type="entry name" value="Ribonuclease Inhibitor"/>
    <property type="match status" value="1"/>
</dbReference>
<dbReference type="InterPro" id="IPR044282">
    <property type="entry name" value="ABAP1/ARIA"/>
</dbReference>
<reference evidence="3" key="1">
    <citation type="journal article" date="2021" name="Nat. Commun.">
        <title>Genomic analyses provide insights into spinach domestication and the genetic basis of agronomic traits.</title>
        <authorList>
            <person name="Cai X."/>
            <person name="Sun X."/>
            <person name="Xu C."/>
            <person name="Sun H."/>
            <person name="Wang X."/>
            <person name="Ge C."/>
            <person name="Zhang Z."/>
            <person name="Wang Q."/>
            <person name="Fei Z."/>
            <person name="Jiao C."/>
            <person name="Wang Q."/>
        </authorList>
    </citation>
    <scope>NUCLEOTIDE SEQUENCE [LARGE SCALE GENOMIC DNA]</scope>
    <source>
        <strain evidence="3">cv. Varoflay</strain>
    </source>
</reference>
<dbReference type="InterPro" id="IPR016024">
    <property type="entry name" value="ARM-type_fold"/>
</dbReference>
<name>A0ABM3R3M6_SPIOL</name>
<dbReference type="Gene3D" id="1.25.10.10">
    <property type="entry name" value="Leucine-rich Repeat Variant"/>
    <property type="match status" value="1"/>
</dbReference>
<dbReference type="RefSeq" id="XP_056690215.1">
    <property type="nucleotide sequence ID" value="XM_056834237.1"/>
</dbReference>
<dbReference type="SMART" id="SM00185">
    <property type="entry name" value="ARM"/>
    <property type="match status" value="3"/>
</dbReference>
<dbReference type="InterPro" id="IPR000225">
    <property type="entry name" value="Armadillo"/>
</dbReference>
<keyword evidence="3" id="KW-1185">Reference proteome</keyword>
<proteinExistence type="predicted"/>
<accession>A0ABM3R3M6</accession>
<dbReference type="Pfam" id="PF13513">
    <property type="entry name" value="HEAT_EZ"/>
    <property type="match status" value="1"/>
</dbReference>
<sequence>MPVEWRKSTIIPLYKNKGDVQDCAKYQGIKVMSHTMKFWERIIEQRLRRTVKILENQFGFMPGRSTMEAIHLIRLGFNVFNILGSSLKGFIAPELDLLTNLQELILHGNHLIGIILKEIGLLNNITAMDVGAKQFSGSIPHEIGNLNCRWLFTSSLAPVCQALQVGVIGNLVHSSPSIKKDVLLAGALQPVIGLLNSCCSESQREAALLLGQFASADSDSKVHIVQRGAVPPLIEMLQSPDAQLREMSAFALGRLAQDSHNQAGIVQCGGIVPLLKLLDSKNGPLQHNAAFALYGLADNEDNVADLIKIGGVQKLEEGDFIVQRNFLIASS</sequence>
<dbReference type="InterPro" id="IPR011989">
    <property type="entry name" value="ARM-like"/>
</dbReference>
<dbReference type="PANTHER" id="PTHR46710">
    <property type="entry name" value="ARM REPEAT PROTEIN INTERACTING WITH ABF2"/>
    <property type="match status" value="1"/>
</dbReference>
<evidence type="ECO:0000256" key="2">
    <source>
        <dbReference type="PROSITE-ProRule" id="PRU00259"/>
    </source>
</evidence>
<dbReference type="PROSITE" id="PS50176">
    <property type="entry name" value="ARM_REPEAT"/>
    <property type="match status" value="2"/>
</dbReference>